<feature type="transmembrane region" description="Helical" evidence="6">
    <location>
        <begin position="266"/>
        <end position="286"/>
    </location>
</feature>
<evidence type="ECO:0000313" key="7">
    <source>
        <dbReference type="EMBL" id="MBL4911622.1"/>
    </source>
</evidence>
<sequence>MKYNLILSLVFKFISMLVGLLSVPLYINYFSNNEVLGVWFAILALLTWIMFFDLGISNGLKNELIRLISLGDFAYAKKIFIKSFYTLGGLSLLCIFSSVIIVSYLFSVGIGSEFGLSSREFYCSLLILLVSVFIQLPLKLGLAGLLSFQKSAISNLPMLLTQVLVIIFLYTFSDLIGNNKFLFLSICFSFALILPLIPSLIYVLYLFSSSMNGQQSKSRTIGFYESVIAPGLVFFCIQILLLLVTGSNEFFILKFLDGEAVVNYQVYYKLYSIVLVFFSTLCIPFWGYLRKSYLENDKIKMIKYTKYVLLSLFVSVLLALLLVLFDDNIFTIWIGDVDNLYSSSDSLYMAFYVVIIVLLNLTAVFTNSFGMLKYQVFGLFIAFILKVVLCFSLGIESWSGIVLVTSLCLIPCLFLQVYCLYSKINLGKYYV</sequence>
<feature type="transmembrane region" description="Helical" evidence="6">
    <location>
        <begin position="227"/>
        <end position="246"/>
    </location>
</feature>
<feature type="transmembrane region" description="Helical" evidence="6">
    <location>
        <begin position="377"/>
        <end position="395"/>
    </location>
</feature>
<dbReference type="EMBL" id="JAESVD010000001">
    <property type="protein sequence ID" value="MBL4911622.1"/>
    <property type="molecule type" value="Genomic_DNA"/>
</dbReference>
<dbReference type="PANTHER" id="PTHR30250">
    <property type="entry name" value="PST FAMILY PREDICTED COLANIC ACID TRANSPORTER"/>
    <property type="match status" value="1"/>
</dbReference>
<reference evidence="7 8" key="1">
    <citation type="submission" date="2021-01" db="EMBL/GenBank/DDBJ databases">
        <title>Genome sequence of Shewanella schlegeliana JCM 11561.</title>
        <authorList>
            <person name="Zhang H."/>
            <person name="Li C."/>
        </authorList>
    </citation>
    <scope>NUCLEOTIDE SEQUENCE [LARGE SCALE GENOMIC DNA]</scope>
    <source>
        <strain evidence="7 8">JCM 11561</strain>
    </source>
</reference>
<feature type="transmembrane region" description="Helical" evidence="6">
    <location>
        <begin position="182"/>
        <end position="207"/>
    </location>
</feature>
<comment type="caution">
    <text evidence="7">The sequence shown here is derived from an EMBL/GenBank/DDBJ whole genome shotgun (WGS) entry which is preliminary data.</text>
</comment>
<evidence type="ECO:0000313" key="8">
    <source>
        <dbReference type="Proteomes" id="UP000604898"/>
    </source>
</evidence>
<keyword evidence="2" id="KW-1003">Cell membrane</keyword>
<dbReference type="RefSeq" id="WP_202719874.1">
    <property type="nucleotide sequence ID" value="NZ_JAESVD010000001.1"/>
</dbReference>
<feature type="transmembrane region" description="Helical" evidence="6">
    <location>
        <begin position="346"/>
        <end position="365"/>
    </location>
</feature>
<dbReference type="PANTHER" id="PTHR30250:SF11">
    <property type="entry name" value="O-ANTIGEN TRANSPORTER-RELATED"/>
    <property type="match status" value="1"/>
</dbReference>
<feature type="transmembrane region" description="Helical" evidence="6">
    <location>
        <begin position="36"/>
        <end position="56"/>
    </location>
</feature>
<evidence type="ECO:0000256" key="3">
    <source>
        <dbReference type="ARBA" id="ARBA00022692"/>
    </source>
</evidence>
<feature type="transmembrane region" description="Helical" evidence="6">
    <location>
        <begin position="84"/>
        <end position="106"/>
    </location>
</feature>
<gene>
    <name evidence="7" type="ORF">JMA39_00400</name>
</gene>
<feature type="transmembrane region" description="Helical" evidence="6">
    <location>
        <begin position="126"/>
        <end position="146"/>
    </location>
</feature>
<keyword evidence="4 6" id="KW-1133">Transmembrane helix</keyword>
<evidence type="ECO:0000256" key="5">
    <source>
        <dbReference type="ARBA" id="ARBA00023136"/>
    </source>
</evidence>
<comment type="subcellular location">
    <subcellularLocation>
        <location evidence="1">Cell membrane</location>
        <topology evidence="1">Multi-pass membrane protein</topology>
    </subcellularLocation>
</comment>
<dbReference type="Proteomes" id="UP000604898">
    <property type="component" value="Unassembled WGS sequence"/>
</dbReference>
<feature type="transmembrane region" description="Helical" evidence="6">
    <location>
        <begin position="9"/>
        <end position="30"/>
    </location>
</feature>
<feature type="transmembrane region" description="Helical" evidence="6">
    <location>
        <begin position="307"/>
        <end position="326"/>
    </location>
</feature>
<keyword evidence="3 6" id="KW-0812">Transmembrane</keyword>
<feature type="transmembrane region" description="Helical" evidence="6">
    <location>
        <begin position="158"/>
        <end position="176"/>
    </location>
</feature>
<evidence type="ECO:0000256" key="2">
    <source>
        <dbReference type="ARBA" id="ARBA00022475"/>
    </source>
</evidence>
<evidence type="ECO:0000256" key="4">
    <source>
        <dbReference type="ARBA" id="ARBA00022989"/>
    </source>
</evidence>
<accession>A0ABS1SSW0</accession>
<feature type="transmembrane region" description="Helical" evidence="6">
    <location>
        <begin position="401"/>
        <end position="421"/>
    </location>
</feature>
<name>A0ABS1SSW0_9GAMM</name>
<proteinExistence type="predicted"/>
<evidence type="ECO:0000256" key="1">
    <source>
        <dbReference type="ARBA" id="ARBA00004651"/>
    </source>
</evidence>
<protein>
    <recommendedName>
        <fullName evidence="9">Polysaccharide biosynthesis protein</fullName>
    </recommendedName>
</protein>
<organism evidence="7 8">
    <name type="scientific">Shewanella schlegeliana</name>
    <dbReference type="NCBI Taxonomy" id="190308"/>
    <lineage>
        <taxon>Bacteria</taxon>
        <taxon>Pseudomonadati</taxon>
        <taxon>Pseudomonadota</taxon>
        <taxon>Gammaproteobacteria</taxon>
        <taxon>Alteromonadales</taxon>
        <taxon>Shewanellaceae</taxon>
        <taxon>Shewanella</taxon>
    </lineage>
</organism>
<dbReference type="InterPro" id="IPR050833">
    <property type="entry name" value="Poly_Biosynth_Transport"/>
</dbReference>
<keyword evidence="8" id="KW-1185">Reference proteome</keyword>
<keyword evidence="5 6" id="KW-0472">Membrane</keyword>
<evidence type="ECO:0000256" key="6">
    <source>
        <dbReference type="SAM" id="Phobius"/>
    </source>
</evidence>
<evidence type="ECO:0008006" key="9">
    <source>
        <dbReference type="Google" id="ProtNLM"/>
    </source>
</evidence>